<evidence type="ECO:0000313" key="1">
    <source>
        <dbReference type="EMBL" id="GAA4415866.1"/>
    </source>
</evidence>
<comment type="caution">
    <text evidence="1">The sequence shown here is derived from an EMBL/GenBank/DDBJ whole genome shotgun (WGS) entry which is preliminary data.</text>
</comment>
<keyword evidence="2" id="KW-1185">Reference proteome</keyword>
<evidence type="ECO:0000313" key="2">
    <source>
        <dbReference type="Proteomes" id="UP001500936"/>
    </source>
</evidence>
<evidence type="ECO:0008006" key="3">
    <source>
        <dbReference type="Google" id="ProtNLM"/>
    </source>
</evidence>
<gene>
    <name evidence="1" type="ORF">GCM10023187_46760</name>
</gene>
<protein>
    <recommendedName>
        <fullName evidence="3">MetA-pathway of phenol degradation</fullName>
    </recommendedName>
</protein>
<name>A0ABP8KV32_9BACT</name>
<dbReference type="EMBL" id="BAABHB010000013">
    <property type="protein sequence ID" value="GAA4415866.1"/>
    <property type="molecule type" value="Genomic_DNA"/>
</dbReference>
<dbReference type="Proteomes" id="UP001500936">
    <property type="component" value="Unassembled WGS sequence"/>
</dbReference>
<dbReference type="RefSeq" id="WP_345270477.1">
    <property type="nucleotide sequence ID" value="NZ_BAABHB010000013.1"/>
</dbReference>
<reference evidence="2" key="1">
    <citation type="journal article" date="2019" name="Int. J. Syst. Evol. Microbiol.">
        <title>The Global Catalogue of Microorganisms (GCM) 10K type strain sequencing project: providing services to taxonomists for standard genome sequencing and annotation.</title>
        <authorList>
            <consortium name="The Broad Institute Genomics Platform"/>
            <consortium name="The Broad Institute Genome Sequencing Center for Infectious Disease"/>
            <person name="Wu L."/>
            <person name="Ma J."/>
        </authorList>
    </citation>
    <scope>NUCLEOTIDE SEQUENCE [LARGE SCALE GENOMIC DNA]</scope>
    <source>
        <strain evidence="2">JCM 17925</strain>
    </source>
</reference>
<organism evidence="1 2">
    <name type="scientific">Nibrella viscosa</name>
    <dbReference type="NCBI Taxonomy" id="1084524"/>
    <lineage>
        <taxon>Bacteria</taxon>
        <taxon>Pseudomonadati</taxon>
        <taxon>Bacteroidota</taxon>
        <taxon>Cytophagia</taxon>
        <taxon>Cytophagales</taxon>
        <taxon>Spirosomataceae</taxon>
        <taxon>Nibrella</taxon>
    </lineage>
</organism>
<accession>A0ABP8KV32</accession>
<sequence length="255" mass="29159">MPLYRLFFRLSVFLVFLLMVATGVSVQAQRHRPRLPRTIMARPDMPFVYFPYPLGKKRWMGSLGLAFTVPPRAVTEEFQVTVPRSDLTVLRGLSKHIYLSARLTAQGLQNHLSIGPRYARPVSERISLSIGDDFGLWGGILRSSQFNSQGFGLLNYPTVSLGYQVDPQLLLTLKAEVILNLYNFSKVGQVATKTNAMQLEGAGVTMAMEQPFYGRKHVLLGFRALYTNFNWQFWALFPTFDRRLFYPELFIGFYL</sequence>
<proteinExistence type="predicted"/>